<organism evidence="1 2">
    <name type="scientific">Thermococcus celericrescens</name>
    <dbReference type="NCBI Taxonomy" id="227598"/>
    <lineage>
        <taxon>Archaea</taxon>
        <taxon>Methanobacteriati</taxon>
        <taxon>Methanobacteriota</taxon>
        <taxon>Thermococci</taxon>
        <taxon>Thermococcales</taxon>
        <taxon>Thermococcaceae</taxon>
        <taxon>Thermococcus</taxon>
    </lineage>
</organism>
<evidence type="ECO:0000313" key="1">
    <source>
        <dbReference type="EMBL" id="KUH34555.1"/>
    </source>
</evidence>
<name>A0A117IU76_9EURY</name>
<evidence type="ECO:0000313" key="2">
    <source>
        <dbReference type="Proteomes" id="UP000053462"/>
    </source>
</evidence>
<proteinExistence type="predicted"/>
<keyword evidence="2" id="KW-1185">Reference proteome</keyword>
<protein>
    <submittedName>
        <fullName evidence="1">Uncharacterized protein</fullName>
    </submittedName>
</protein>
<reference evidence="1 2" key="1">
    <citation type="submission" date="2015-10" db="EMBL/GenBank/DDBJ databases">
        <title>Draft genome sequence of Thermococcus celericrescens strain DSM 17994.</title>
        <authorList>
            <person name="Hong S.-J."/>
            <person name="Park C.-E."/>
            <person name="Shin J.-H."/>
        </authorList>
    </citation>
    <scope>NUCLEOTIDE SEQUENCE [LARGE SCALE GENOMIC DNA]</scope>
    <source>
        <strain evidence="1 2">DSM 17994</strain>
    </source>
</reference>
<accession>A0A117IU76</accession>
<gene>
    <name evidence="1" type="ORF">APY94_01700</name>
</gene>
<comment type="caution">
    <text evidence="1">The sequence shown here is derived from an EMBL/GenBank/DDBJ whole genome shotgun (WGS) entry which is preliminary data.</text>
</comment>
<dbReference type="EMBL" id="LLYW01000004">
    <property type="protein sequence ID" value="KUH34555.1"/>
    <property type="molecule type" value="Genomic_DNA"/>
</dbReference>
<sequence>MEELAMYLEEMWGAPSGSEPNAIVAAIVAAAKAAAGTSFVKSVAAGIVSGILAAAATKALSFEGISPINKLL</sequence>
<dbReference type="Proteomes" id="UP000053462">
    <property type="component" value="Unassembled WGS sequence"/>
</dbReference>
<dbReference type="AlphaFoldDB" id="A0A117IU76"/>